<evidence type="ECO:0000313" key="1">
    <source>
        <dbReference type="EMBL" id="MBM7123775.1"/>
    </source>
</evidence>
<comment type="caution">
    <text evidence="1">The sequence shown here is derived from an EMBL/GenBank/DDBJ whole genome shotgun (WGS) entry which is preliminary data.</text>
</comment>
<dbReference type="Proteomes" id="UP001430149">
    <property type="component" value="Unassembled WGS sequence"/>
</dbReference>
<keyword evidence="2" id="KW-1185">Reference proteome</keyword>
<gene>
    <name evidence="1" type="ORF">ISP19_00165</name>
</gene>
<dbReference type="Pfam" id="PF07617">
    <property type="entry name" value="DUF1579"/>
    <property type="match status" value="1"/>
</dbReference>
<name>A0ABS2JZJ6_9GAMM</name>
<protein>
    <submittedName>
        <fullName evidence="1">DUF1579 family protein</fullName>
    </submittedName>
</protein>
<accession>A0ABS2JZJ6</accession>
<organism evidence="1 2">
    <name type="scientific">Dyella flava</name>
    <dbReference type="NCBI Taxonomy" id="1920170"/>
    <lineage>
        <taxon>Bacteria</taxon>
        <taxon>Pseudomonadati</taxon>
        <taxon>Pseudomonadota</taxon>
        <taxon>Gammaproteobacteria</taxon>
        <taxon>Lysobacterales</taxon>
        <taxon>Rhodanobacteraceae</taxon>
        <taxon>Dyella</taxon>
    </lineage>
</organism>
<proteinExistence type="predicted"/>
<reference evidence="1" key="1">
    <citation type="submission" date="2020-10" db="EMBL/GenBank/DDBJ databases">
        <title>Phylogeny of dyella-like bacteria.</title>
        <authorList>
            <person name="Fu J."/>
        </authorList>
    </citation>
    <scope>NUCLEOTIDE SEQUENCE</scope>
    <source>
        <strain evidence="1">DHOC52</strain>
    </source>
</reference>
<dbReference type="EMBL" id="JADIKE010000015">
    <property type="protein sequence ID" value="MBM7123775.1"/>
    <property type="molecule type" value="Genomic_DNA"/>
</dbReference>
<sequence>MLLQGNDVLTALAGEWTGDESIATTRWGQGGAATARVSARFELGGKVLLQDYREERDGRPALQAHAVFVAGLEPGEYAMYWFDSYGFTPSQPATGHWDGKRLVFLRTSSRGQTRHHYEMVGDGTYRLMLESSFDGGVNWVQVMQGEYRRVAEFLPCVSAAQLQGHVDQR</sequence>
<evidence type="ECO:0000313" key="2">
    <source>
        <dbReference type="Proteomes" id="UP001430149"/>
    </source>
</evidence>
<dbReference type="InterPro" id="IPR011473">
    <property type="entry name" value="DUF1579"/>
</dbReference>